<dbReference type="InterPro" id="IPR035994">
    <property type="entry name" value="Nucleoside_phosphorylase_sf"/>
</dbReference>
<evidence type="ECO:0000313" key="2">
    <source>
        <dbReference type="EMBL" id="KDR35182.1"/>
    </source>
</evidence>
<dbReference type="InterPro" id="IPR009486">
    <property type="entry name" value="Pur_nuclsid_perm"/>
</dbReference>
<name>A0A069P426_9BURK</name>
<keyword evidence="1" id="KW-0449">Lipoprotein</keyword>
<dbReference type="Proteomes" id="UP000027439">
    <property type="component" value="Unassembled WGS sequence"/>
</dbReference>
<dbReference type="GO" id="GO:0009116">
    <property type="term" value="P:nucleoside metabolic process"/>
    <property type="evidence" value="ECO:0007669"/>
    <property type="project" value="InterPro"/>
</dbReference>
<dbReference type="STRING" id="1071679.BG57_30955"/>
<sequence length="371" mass="40447">MRIVAAFRRNVYARHARKALTSRNAAVALTSLSVITGCASAQDDSDRGYDRHDNGGRHVKVMIISMFGPEGQVWLDNLGPWQPVKVPGLSPDYPNVNCNRDDVCVMTTGMGHTNAAASIMALGFSDQFDLRHTYFLVAGIAGIDPARGTVGAAAWAKYLVDFGIQWELDAREKPADWETGFTGINTKGPKEKPPLDYRTEVFALNASLADAAYAISRNVKLSDSDEAKVARAKFSYAPANQPPAVIQCDTLAGDTWWSGKYIGERARDWTRLLTDGKGVYCTTQQEDNATFEALKRAASVNRVDLSRVAVLRTGSDFDRPYQGQTAADNLLNYASQGGFAPAIQNLYLTGGPVVKEIVTHWGAWQKGVPSH</sequence>
<dbReference type="Proteomes" id="UP000597138">
    <property type="component" value="Unassembled WGS sequence"/>
</dbReference>
<dbReference type="Gene3D" id="3.40.50.1580">
    <property type="entry name" value="Nucleoside phosphorylase domain"/>
    <property type="match status" value="1"/>
</dbReference>
<gene>
    <name evidence="2" type="ORF">BG57_30955</name>
    <name evidence="1" type="ORF">GCM10010985_29260</name>
</gene>
<accession>A0A069P426</accession>
<organism evidence="2 3">
    <name type="scientific">Caballeronia grimmiae</name>
    <dbReference type="NCBI Taxonomy" id="1071679"/>
    <lineage>
        <taxon>Bacteria</taxon>
        <taxon>Pseudomonadati</taxon>
        <taxon>Pseudomonadota</taxon>
        <taxon>Betaproteobacteria</taxon>
        <taxon>Burkholderiales</taxon>
        <taxon>Burkholderiaceae</taxon>
        <taxon>Caballeronia</taxon>
    </lineage>
</organism>
<dbReference type="PANTHER" id="PTHR38643:SF1">
    <property type="entry name" value="PURINE NUCLEOSIDE PERMEASE C285.05-RELATED"/>
    <property type="match status" value="1"/>
</dbReference>
<dbReference type="OrthoDB" id="109937at2"/>
<dbReference type="GO" id="GO:0055085">
    <property type="term" value="P:transmembrane transport"/>
    <property type="evidence" value="ECO:0007669"/>
    <property type="project" value="InterPro"/>
</dbReference>
<dbReference type="eggNOG" id="COG5042">
    <property type="taxonomic scope" value="Bacteria"/>
</dbReference>
<dbReference type="EMBL" id="BMEG01000004">
    <property type="protein sequence ID" value="GGD72993.1"/>
    <property type="molecule type" value="Genomic_DNA"/>
</dbReference>
<dbReference type="PANTHER" id="PTHR38643">
    <property type="entry name" value="PURINE NUCLEOSIDE PERMEASE C285.05-RELATED"/>
    <property type="match status" value="1"/>
</dbReference>
<reference evidence="1" key="1">
    <citation type="journal article" date="2014" name="Int. J. Syst. Evol. Microbiol.">
        <title>Complete genome of a new Firmicutes species belonging to the dominant human colonic microbiota ('Ruminococcus bicirculans') reveals two chromosomes and a selective capacity to utilize plant glucans.</title>
        <authorList>
            <consortium name="NISC Comparative Sequencing Program"/>
            <person name="Wegmann U."/>
            <person name="Louis P."/>
            <person name="Goesmann A."/>
            <person name="Henrissat B."/>
            <person name="Duncan S.H."/>
            <person name="Flint H.J."/>
        </authorList>
    </citation>
    <scope>NUCLEOTIDE SEQUENCE</scope>
    <source>
        <strain evidence="1">CGMCC 1.11013</strain>
    </source>
</reference>
<dbReference type="EMBL" id="JFHE01000008">
    <property type="protein sequence ID" value="KDR35182.1"/>
    <property type="molecule type" value="Genomic_DNA"/>
</dbReference>
<evidence type="ECO:0000313" key="4">
    <source>
        <dbReference type="Proteomes" id="UP000597138"/>
    </source>
</evidence>
<evidence type="ECO:0000313" key="1">
    <source>
        <dbReference type="EMBL" id="GGD72993.1"/>
    </source>
</evidence>
<comment type="caution">
    <text evidence="2">The sequence shown here is derived from an EMBL/GenBank/DDBJ whole genome shotgun (WGS) entry which is preliminary data.</text>
</comment>
<dbReference type="AlphaFoldDB" id="A0A069P426"/>
<protein>
    <submittedName>
        <fullName evidence="1">Lipoprotein</fullName>
    </submittedName>
</protein>
<dbReference type="RefSeq" id="WP_081850875.1">
    <property type="nucleotide sequence ID" value="NZ_BMEG01000004.1"/>
</dbReference>
<proteinExistence type="predicted"/>
<evidence type="ECO:0000313" key="3">
    <source>
        <dbReference type="Proteomes" id="UP000027439"/>
    </source>
</evidence>
<dbReference type="Pfam" id="PF06516">
    <property type="entry name" value="NUP"/>
    <property type="match status" value="1"/>
</dbReference>
<dbReference type="GO" id="GO:0003824">
    <property type="term" value="F:catalytic activity"/>
    <property type="evidence" value="ECO:0007669"/>
    <property type="project" value="InterPro"/>
</dbReference>
<keyword evidence="4" id="KW-1185">Reference proteome</keyword>
<dbReference type="PIRSF" id="PIRSF013171">
    <property type="entry name" value="Pur_nuclsid_perm"/>
    <property type="match status" value="1"/>
</dbReference>
<reference evidence="2 3" key="2">
    <citation type="submission" date="2014-03" db="EMBL/GenBank/DDBJ databases">
        <title>Draft Genome Sequences of Four Burkholderia Strains.</title>
        <authorList>
            <person name="Liu X.Y."/>
            <person name="Li C.X."/>
            <person name="Xu J.H."/>
        </authorList>
    </citation>
    <scope>NUCLEOTIDE SEQUENCE [LARGE SCALE GENOMIC DNA]</scope>
    <source>
        <strain evidence="2 3">R27</strain>
    </source>
</reference>
<reference evidence="4" key="3">
    <citation type="journal article" date="2019" name="Int. J. Syst. Evol. Microbiol.">
        <title>The Global Catalogue of Microorganisms (GCM) 10K type strain sequencing project: providing services to taxonomists for standard genome sequencing and annotation.</title>
        <authorList>
            <consortium name="The Broad Institute Genomics Platform"/>
            <consortium name="The Broad Institute Genome Sequencing Center for Infectious Disease"/>
            <person name="Wu L."/>
            <person name="Ma J."/>
        </authorList>
    </citation>
    <scope>NUCLEOTIDE SEQUENCE [LARGE SCALE GENOMIC DNA]</scope>
    <source>
        <strain evidence="4">CGMCC 1.11013</strain>
    </source>
</reference>
<reference evidence="1" key="4">
    <citation type="submission" date="2024-05" db="EMBL/GenBank/DDBJ databases">
        <authorList>
            <person name="Sun Q."/>
            <person name="Zhou Y."/>
        </authorList>
    </citation>
    <scope>NUCLEOTIDE SEQUENCE</scope>
    <source>
        <strain evidence="1">CGMCC 1.11013</strain>
    </source>
</reference>